<dbReference type="InterPro" id="IPR001867">
    <property type="entry name" value="OmpR/PhoB-type_DNA-bd"/>
</dbReference>
<evidence type="ECO:0000259" key="5">
    <source>
        <dbReference type="PROSITE" id="PS51755"/>
    </source>
</evidence>
<dbReference type="Pfam" id="PF03704">
    <property type="entry name" value="BTAD"/>
    <property type="match status" value="1"/>
</dbReference>
<dbReference type="SUPFAM" id="SSF48452">
    <property type="entry name" value="TPR-like"/>
    <property type="match status" value="2"/>
</dbReference>
<evidence type="ECO:0000256" key="1">
    <source>
        <dbReference type="ARBA" id="ARBA00005820"/>
    </source>
</evidence>
<dbReference type="Pfam" id="PF25872">
    <property type="entry name" value="HTH_77"/>
    <property type="match status" value="1"/>
</dbReference>
<keyword evidence="2 3" id="KW-0238">DNA-binding</keyword>
<dbReference type="SUPFAM" id="SSF46894">
    <property type="entry name" value="C-terminal effector domain of the bipartite response regulators"/>
    <property type="match status" value="1"/>
</dbReference>
<comment type="caution">
    <text evidence="6">The sequence shown here is derived from an EMBL/GenBank/DDBJ whole genome shotgun (WGS) entry which is preliminary data.</text>
</comment>
<evidence type="ECO:0000256" key="3">
    <source>
        <dbReference type="PROSITE-ProRule" id="PRU01091"/>
    </source>
</evidence>
<name>A0A8J3NN18_9ACTN</name>
<reference evidence="6 7" key="1">
    <citation type="submission" date="2021-01" db="EMBL/GenBank/DDBJ databases">
        <title>Whole genome shotgun sequence of Catellatospora bangladeshensis NBRC 107357.</title>
        <authorList>
            <person name="Komaki H."/>
            <person name="Tamura T."/>
        </authorList>
    </citation>
    <scope>NUCLEOTIDE SEQUENCE [LARGE SCALE GENOMIC DNA]</scope>
    <source>
        <strain evidence="6 7">NBRC 107357</strain>
    </source>
</reference>
<dbReference type="Gene3D" id="1.10.10.10">
    <property type="entry name" value="Winged helix-like DNA-binding domain superfamily/Winged helix DNA-binding domain"/>
    <property type="match status" value="1"/>
</dbReference>
<dbReference type="SUPFAM" id="SSF52540">
    <property type="entry name" value="P-loop containing nucleoside triphosphate hydrolases"/>
    <property type="match status" value="1"/>
</dbReference>
<dbReference type="InterPro" id="IPR036388">
    <property type="entry name" value="WH-like_DNA-bd_sf"/>
</dbReference>
<dbReference type="Proteomes" id="UP000601223">
    <property type="component" value="Unassembled WGS sequence"/>
</dbReference>
<dbReference type="Pfam" id="PF00486">
    <property type="entry name" value="Trans_reg_C"/>
    <property type="match status" value="1"/>
</dbReference>
<protein>
    <submittedName>
        <fullName evidence="6">SARP family transcriptional regulator</fullName>
    </submittedName>
</protein>
<dbReference type="GO" id="GO:0006355">
    <property type="term" value="P:regulation of DNA-templated transcription"/>
    <property type="evidence" value="ECO:0007669"/>
    <property type="project" value="InterPro"/>
</dbReference>
<dbReference type="AlphaFoldDB" id="A0A8J3NN18"/>
<dbReference type="CDD" id="cd15831">
    <property type="entry name" value="BTAD"/>
    <property type="match status" value="1"/>
</dbReference>
<dbReference type="PANTHER" id="PTHR47691:SF3">
    <property type="entry name" value="HTH-TYPE TRANSCRIPTIONAL REGULATOR RV0890C-RELATED"/>
    <property type="match status" value="1"/>
</dbReference>
<evidence type="ECO:0000256" key="4">
    <source>
        <dbReference type="SAM" id="MobiDB-lite"/>
    </source>
</evidence>
<sequence length="1050" mass="110298">MQPACGAIAAYPIAGTGMNFGVLGALRVRSGERDVVIGSRTQRLLLTALIARAGSVVPADSLVEIIWGDAASASALPSLYTYVSRLRGLLRTGGEDVLLTHPPGYLLQITPEQTDAGRFEQLCDRARRVAADDPDHALTSLDEALALWRGPAYAEFADADFARPEATRLAELRLTAIEQRFDAGLALGRHAGLVGAIDAHAAAHPLRERPREQQMLALYRCGRQAEALAVFRAFRSHLDEELGVEPTATLRALEASVLRQDPALDWTPPATPRRRASPDPETTPARGPQLLGFGSNPQVAGAAGNTAAEHAADTAAATASGLGTTPDGSAAVPVELSSFIGREADLSAVGAQLRECRLVTLTGPGGVGKTRLAAHVAVELSGGYADGVRWCELAPVTDGTALGHALAAAAGARQQPGLSVEESVHAYLAARELLLVVDNCEHVLAEAATLIAAVVRACPRVTVLATSRTGLGVPGERLHPVAPLAVPETGAAEATASPAVRLFVDRARAVRPGLDLSGDNLAHIAEVCRQLDGLPLAIELAAARIRSLNPADVADRLIDGLRLLSTTRPTAPARHRTLRAVVDWSYALLSPAEQHLFDRLSVFAGGFTLDAAERVCGEADLLDALAVLVDGSLVTAGPSAGQVRYSMLSLLRAYGREKLAERGELPHAHNAHAAYYAAVAQDVGARIRGTEEGACVALLDAELGNLRAAHRWAVDRHDTDVAMRISAGLYHYVVYRFHDEVVSWGETVLGLPDAQRHPLHPVVCGAVAEGLTLRGDQRRALSIAEQALHTASDPDGPLCLPVRKVLAAVALYEGRLDDCFRWASEQTRLARLHGDAWREGEGLLFQGLARTYAGDPDGGLAIAREQLRVTRAIGNPTLLAWALYSAAEARSGSDPAEAARLYAEAVALAWSVGGAFTATIAEVGLAALLTRSGEYTAAAGAFRRCVDQWHRLQIWHHQWTTLRNLVQLLARTGAHEDAAVLLGALGAADTAAYGSDAADLTAAAKTLTAALGPAAYQAAADAGAALPRDDIVAFALSALSRAGAGTGGYA</sequence>
<evidence type="ECO:0000256" key="2">
    <source>
        <dbReference type="ARBA" id="ARBA00023125"/>
    </source>
</evidence>
<dbReference type="SMART" id="SM00862">
    <property type="entry name" value="Trans_reg_C"/>
    <property type="match status" value="1"/>
</dbReference>
<comment type="similarity">
    <text evidence="1">Belongs to the AfsR/DnrI/RedD regulatory family.</text>
</comment>
<feature type="region of interest" description="Disordered" evidence="4">
    <location>
        <begin position="261"/>
        <end position="307"/>
    </location>
</feature>
<dbReference type="SMART" id="SM01043">
    <property type="entry name" value="BTAD"/>
    <property type="match status" value="1"/>
</dbReference>
<dbReference type="InterPro" id="IPR016032">
    <property type="entry name" value="Sig_transdc_resp-reg_C-effctor"/>
</dbReference>
<feature type="DNA-binding region" description="OmpR/PhoB-type" evidence="3">
    <location>
        <begin position="8"/>
        <end position="109"/>
    </location>
</feature>
<dbReference type="InterPro" id="IPR011990">
    <property type="entry name" value="TPR-like_helical_dom_sf"/>
</dbReference>
<dbReference type="PRINTS" id="PR00364">
    <property type="entry name" value="DISEASERSIST"/>
</dbReference>
<dbReference type="InterPro" id="IPR027417">
    <property type="entry name" value="P-loop_NTPase"/>
</dbReference>
<dbReference type="Pfam" id="PF20703">
    <property type="entry name" value="nSTAND1"/>
    <property type="match status" value="1"/>
</dbReference>
<dbReference type="Gene3D" id="1.25.40.10">
    <property type="entry name" value="Tetratricopeptide repeat domain"/>
    <property type="match status" value="2"/>
</dbReference>
<dbReference type="GO" id="GO:0003677">
    <property type="term" value="F:DNA binding"/>
    <property type="evidence" value="ECO:0007669"/>
    <property type="project" value="UniProtKB-UniRule"/>
</dbReference>
<dbReference type="InterPro" id="IPR005158">
    <property type="entry name" value="BTAD"/>
</dbReference>
<dbReference type="Gene3D" id="3.40.50.300">
    <property type="entry name" value="P-loop containing nucleotide triphosphate hydrolases"/>
    <property type="match status" value="1"/>
</dbReference>
<dbReference type="PANTHER" id="PTHR47691">
    <property type="entry name" value="REGULATOR-RELATED"/>
    <property type="match status" value="1"/>
</dbReference>
<keyword evidence="7" id="KW-1185">Reference proteome</keyword>
<feature type="domain" description="OmpR/PhoB-type" evidence="5">
    <location>
        <begin position="8"/>
        <end position="109"/>
    </location>
</feature>
<evidence type="ECO:0000313" key="6">
    <source>
        <dbReference type="EMBL" id="GIF85588.1"/>
    </source>
</evidence>
<proteinExistence type="inferred from homology"/>
<dbReference type="InterPro" id="IPR049052">
    <property type="entry name" value="nSTAND1"/>
</dbReference>
<organism evidence="6 7">
    <name type="scientific">Catellatospora bangladeshensis</name>
    <dbReference type="NCBI Taxonomy" id="310355"/>
    <lineage>
        <taxon>Bacteria</taxon>
        <taxon>Bacillati</taxon>
        <taxon>Actinomycetota</taxon>
        <taxon>Actinomycetes</taxon>
        <taxon>Micromonosporales</taxon>
        <taxon>Micromonosporaceae</taxon>
        <taxon>Catellatospora</taxon>
    </lineage>
</organism>
<evidence type="ECO:0000313" key="7">
    <source>
        <dbReference type="Proteomes" id="UP000601223"/>
    </source>
</evidence>
<accession>A0A8J3NN18</accession>
<dbReference type="GO" id="GO:0000160">
    <property type="term" value="P:phosphorelay signal transduction system"/>
    <property type="evidence" value="ECO:0007669"/>
    <property type="project" value="InterPro"/>
</dbReference>
<dbReference type="InterPro" id="IPR058852">
    <property type="entry name" value="HTH_77"/>
</dbReference>
<dbReference type="PROSITE" id="PS51755">
    <property type="entry name" value="OMPR_PHOB"/>
    <property type="match status" value="1"/>
</dbReference>
<dbReference type="EMBL" id="BONF01000049">
    <property type="protein sequence ID" value="GIF85588.1"/>
    <property type="molecule type" value="Genomic_DNA"/>
</dbReference>
<gene>
    <name evidence="6" type="ORF">Cba03nite_69370</name>
</gene>